<organism evidence="2 3">
    <name type="scientific">Blastopirellula retiformator</name>
    <dbReference type="NCBI Taxonomy" id="2527970"/>
    <lineage>
        <taxon>Bacteria</taxon>
        <taxon>Pseudomonadati</taxon>
        <taxon>Planctomycetota</taxon>
        <taxon>Planctomycetia</taxon>
        <taxon>Pirellulales</taxon>
        <taxon>Pirellulaceae</taxon>
        <taxon>Blastopirellula</taxon>
    </lineage>
</organism>
<protein>
    <recommendedName>
        <fullName evidence="4">DUF1501 domain-containing protein</fullName>
    </recommendedName>
</protein>
<dbReference type="Proteomes" id="UP000318878">
    <property type="component" value="Unassembled WGS sequence"/>
</dbReference>
<evidence type="ECO:0008006" key="4">
    <source>
        <dbReference type="Google" id="ProtNLM"/>
    </source>
</evidence>
<dbReference type="Pfam" id="PF07394">
    <property type="entry name" value="DUF1501"/>
    <property type="match status" value="1"/>
</dbReference>
<dbReference type="PANTHER" id="PTHR43737:SF1">
    <property type="entry name" value="DUF1501 DOMAIN-CONTAINING PROTEIN"/>
    <property type="match status" value="1"/>
</dbReference>
<dbReference type="OrthoDB" id="127333at2"/>
<dbReference type="InterPro" id="IPR006311">
    <property type="entry name" value="TAT_signal"/>
</dbReference>
<comment type="caution">
    <text evidence="2">The sequence shown here is derived from an EMBL/GenBank/DDBJ whole genome shotgun (WGS) entry which is preliminary data.</text>
</comment>
<dbReference type="PANTHER" id="PTHR43737">
    <property type="entry name" value="BLL7424 PROTEIN"/>
    <property type="match status" value="1"/>
</dbReference>
<dbReference type="AlphaFoldDB" id="A0A5C5V6J2"/>
<evidence type="ECO:0000313" key="2">
    <source>
        <dbReference type="EMBL" id="TWT34178.1"/>
    </source>
</evidence>
<dbReference type="InterPro" id="IPR017850">
    <property type="entry name" value="Alkaline_phosphatase_core_sf"/>
</dbReference>
<accession>A0A5C5V6J2</accession>
<dbReference type="EMBL" id="SJPF01000002">
    <property type="protein sequence ID" value="TWT34178.1"/>
    <property type="molecule type" value="Genomic_DNA"/>
</dbReference>
<feature type="chain" id="PRO_5022926800" description="DUF1501 domain-containing protein" evidence="1">
    <location>
        <begin position="25"/>
        <end position="433"/>
    </location>
</feature>
<keyword evidence="3" id="KW-1185">Reference proteome</keyword>
<evidence type="ECO:0000256" key="1">
    <source>
        <dbReference type="SAM" id="SignalP"/>
    </source>
</evidence>
<gene>
    <name evidence="2" type="ORF">Enr8_15720</name>
</gene>
<dbReference type="SUPFAM" id="SSF53649">
    <property type="entry name" value="Alkaline phosphatase-like"/>
    <property type="match status" value="1"/>
</dbReference>
<feature type="signal peptide" evidence="1">
    <location>
        <begin position="1"/>
        <end position="24"/>
    </location>
</feature>
<dbReference type="RefSeq" id="WP_146430178.1">
    <property type="nucleotide sequence ID" value="NZ_SJPF01000002.1"/>
</dbReference>
<reference evidence="2 3" key="1">
    <citation type="submission" date="2019-02" db="EMBL/GenBank/DDBJ databases">
        <title>Deep-cultivation of Planctomycetes and their phenomic and genomic characterization uncovers novel biology.</title>
        <authorList>
            <person name="Wiegand S."/>
            <person name="Jogler M."/>
            <person name="Boedeker C."/>
            <person name="Pinto D."/>
            <person name="Vollmers J."/>
            <person name="Rivas-Marin E."/>
            <person name="Kohn T."/>
            <person name="Peeters S.H."/>
            <person name="Heuer A."/>
            <person name="Rast P."/>
            <person name="Oberbeckmann S."/>
            <person name="Bunk B."/>
            <person name="Jeske O."/>
            <person name="Meyerdierks A."/>
            <person name="Storesund J.E."/>
            <person name="Kallscheuer N."/>
            <person name="Luecker S."/>
            <person name="Lage O.M."/>
            <person name="Pohl T."/>
            <person name="Merkel B.J."/>
            <person name="Hornburger P."/>
            <person name="Mueller R.-W."/>
            <person name="Bruemmer F."/>
            <person name="Labrenz M."/>
            <person name="Spormann A.M."/>
            <person name="Op Den Camp H."/>
            <person name="Overmann J."/>
            <person name="Amann R."/>
            <person name="Jetten M.S.M."/>
            <person name="Mascher T."/>
            <person name="Medema M.H."/>
            <person name="Devos D.P."/>
            <person name="Kaster A.-K."/>
            <person name="Ovreas L."/>
            <person name="Rohde M."/>
            <person name="Galperin M.Y."/>
            <person name="Jogler C."/>
        </authorList>
    </citation>
    <scope>NUCLEOTIDE SEQUENCE [LARGE SCALE GENOMIC DNA]</scope>
    <source>
        <strain evidence="2 3">Enr8</strain>
    </source>
</reference>
<sequence length="433" mass="46816" precursor="true">MSNSLNRRRWLRSLAASMSISALGASGGAPSGWLRQLAAGQSESPITQKNIILLWLNGGPATIDLWDLKPGHENGGPFQTCATRSPEIRFSEHLPQLAKCADQMAIVRSMTSKEGDHDRAVHLGRTGYVPQAGIDFPDLGALVAAEVGRDEGLLPSFVSIAPPQRGNFAGSGFLGPRFAPMNIAEFGNSPADLQVRNLHSPLIDLERRKRTKMVLGEMDRDFVQTHAGPVAQGYQAAQERAIRLMKPEAVAAFDLEREGEALRDRYGRNLFGQGCLLARRLVERGTSFVEVTLDGWDTHNDNFNRLQALSTQLDAAMASLVVDLRERGLLESTLVICQGEFGRTPKINVNAGRDHWPRGWSVALAGGGVGRGQVIGATTADGMAVDGDGYVVPDLIASVCTWLGTDYRKQNASNVNRPIRIADPDAKPIPGLV</sequence>
<keyword evidence="1" id="KW-0732">Signal</keyword>
<evidence type="ECO:0000313" key="3">
    <source>
        <dbReference type="Proteomes" id="UP000318878"/>
    </source>
</evidence>
<dbReference type="InterPro" id="IPR010869">
    <property type="entry name" value="DUF1501"/>
</dbReference>
<proteinExistence type="predicted"/>
<dbReference type="PROSITE" id="PS51318">
    <property type="entry name" value="TAT"/>
    <property type="match status" value="1"/>
</dbReference>
<name>A0A5C5V6J2_9BACT</name>